<sequence>MKRNSKLSIALHVLGHMAVKPEEPFTSEQMAAFAATNPVVIRRTLGQLRGAGLVTSERGKLGGWKLSKAPDAISIADVYRALDERLYVGNKGGDENPPQCAIEIGLAGAINQGLERAENAFQHSIESTTLEDLAAALRQ</sequence>
<keyword evidence="2" id="KW-1185">Reference proteome</keyword>
<dbReference type="InterPro" id="IPR036390">
    <property type="entry name" value="WH_DNA-bd_sf"/>
</dbReference>
<dbReference type="GO" id="GO:0005829">
    <property type="term" value="C:cytosol"/>
    <property type="evidence" value="ECO:0007669"/>
    <property type="project" value="TreeGrafter"/>
</dbReference>
<reference evidence="1 2" key="1">
    <citation type="submission" date="2016-10" db="EMBL/GenBank/DDBJ databases">
        <authorList>
            <person name="de Groot N.N."/>
        </authorList>
    </citation>
    <scope>NUCLEOTIDE SEQUENCE [LARGE SCALE GENOMIC DNA]</scope>
    <source>
        <strain evidence="1 2">DSM 29433</strain>
    </source>
</reference>
<dbReference type="SUPFAM" id="SSF46785">
    <property type="entry name" value="Winged helix' DNA-binding domain"/>
    <property type="match status" value="1"/>
</dbReference>
<accession>A0A1I6LE35</accession>
<gene>
    <name evidence="1" type="ORF">SAMN05444714_0445</name>
</gene>
<dbReference type="InterPro" id="IPR036388">
    <property type="entry name" value="WH-like_DNA-bd_sf"/>
</dbReference>
<proteinExistence type="predicted"/>
<dbReference type="RefSeq" id="WP_090203431.1">
    <property type="nucleotide sequence ID" value="NZ_FOZM01000001.1"/>
</dbReference>
<protein>
    <submittedName>
        <fullName evidence="1">Transcriptional regulator, BadM/Rrf2 family</fullName>
    </submittedName>
</protein>
<dbReference type="PROSITE" id="PS51197">
    <property type="entry name" value="HTH_RRF2_2"/>
    <property type="match status" value="1"/>
</dbReference>
<evidence type="ECO:0000313" key="2">
    <source>
        <dbReference type="Proteomes" id="UP000198926"/>
    </source>
</evidence>
<dbReference type="GO" id="GO:0003700">
    <property type="term" value="F:DNA-binding transcription factor activity"/>
    <property type="evidence" value="ECO:0007669"/>
    <property type="project" value="TreeGrafter"/>
</dbReference>
<dbReference type="InterPro" id="IPR000944">
    <property type="entry name" value="Tscrpt_reg_Rrf2"/>
</dbReference>
<evidence type="ECO:0000313" key="1">
    <source>
        <dbReference type="EMBL" id="SFS01707.1"/>
    </source>
</evidence>
<dbReference type="PANTHER" id="PTHR33221">
    <property type="entry name" value="WINGED HELIX-TURN-HELIX TRANSCRIPTIONAL REGULATOR, RRF2 FAMILY"/>
    <property type="match status" value="1"/>
</dbReference>
<name>A0A1I6LE35_9RHOB</name>
<dbReference type="PANTHER" id="PTHR33221:SF15">
    <property type="entry name" value="HTH-TYPE TRANSCRIPTIONAL REGULATOR YWGB-RELATED"/>
    <property type="match status" value="1"/>
</dbReference>
<dbReference type="AlphaFoldDB" id="A0A1I6LE35"/>
<dbReference type="EMBL" id="FOZM01000001">
    <property type="protein sequence ID" value="SFS01707.1"/>
    <property type="molecule type" value="Genomic_DNA"/>
</dbReference>
<dbReference type="Proteomes" id="UP000198926">
    <property type="component" value="Unassembled WGS sequence"/>
</dbReference>
<dbReference type="Gene3D" id="1.10.10.10">
    <property type="entry name" value="Winged helix-like DNA-binding domain superfamily/Winged helix DNA-binding domain"/>
    <property type="match status" value="1"/>
</dbReference>
<dbReference type="Pfam" id="PF02082">
    <property type="entry name" value="Rrf2"/>
    <property type="match status" value="1"/>
</dbReference>
<organism evidence="1 2">
    <name type="scientific">Yoonia litorea</name>
    <dbReference type="NCBI Taxonomy" id="1123755"/>
    <lineage>
        <taxon>Bacteria</taxon>
        <taxon>Pseudomonadati</taxon>
        <taxon>Pseudomonadota</taxon>
        <taxon>Alphaproteobacteria</taxon>
        <taxon>Rhodobacterales</taxon>
        <taxon>Paracoccaceae</taxon>
        <taxon>Yoonia</taxon>
    </lineage>
</organism>
<dbReference type="STRING" id="1123755.SAMN05444714_0445"/>
<dbReference type="OrthoDB" id="9800506at2"/>